<dbReference type="InterPro" id="IPR007656">
    <property type="entry name" value="GTD-bd"/>
</dbReference>
<reference evidence="9 10" key="1">
    <citation type="journal article" date="2022" name="Nat. Genet.">
        <title>Improved pea reference genome and pan-genome highlight genomic features and evolutionary characteristics.</title>
        <authorList>
            <person name="Yang T."/>
            <person name="Liu R."/>
            <person name="Luo Y."/>
            <person name="Hu S."/>
            <person name="Wang D."/>
            <person name="Wang C."/>
            <person name="Pandey M.K."/>
            <person name="Ge S."/>
            <person name="Xu Q."/>
            <person name="Li N."/>
            <person name="Li G."/>
            <person name="Huang Y."/>
            <person name="Saxena R.K."/>
            <person name="Ji Y."/>
            <person name="Li M."/>
            <person name="Yan X."/>
            <person name="He Y."/>
            <person name="Liu Y."/>
            <person name="Wang X."/>
            <person name="Xiang C."/>
            <person name="Varshney R.K."/>
            <person name="Ding H."/>
            <person name="Gao S."/>
            <person name="Zong X."/>
        </authorList>
    </citation>
    <scope>NUCLEOTIDE SEQUENCE [LARGE SCALE GENOMIC DNA]</scope>
    <source>
        <strain evidence="9 10">cv. Zhongwan 6</strain>
    </source>
</reference>
<feature type="region of interest" description="Disordered" evidence="6">
    <location>
        <begin position="426"/>
        <end position="479"/>
    </location>
</feature>
<feature type="region of interest" description="Disordered" evidence="6">
    <location>
        <begin position="271"/>
        <end position="291"/>
    </location>
</feature>
<keyword evidence="10" id="KW-1185">Reference proteome</keyword>
<evidence type="ECO:0000256" key="4">
    <source>
        <dbReference type="ARBA" id="ARBA00023136"/>
    </source>
</evidence>
<evidence type="ECO:0000256" key="2">
    <source>
        <dbReference type="ARBA" id="ARBA00022692"/>
    </source>
</evidence>
<keyword evidence="5" id="KW-0175">Coiled coil</keyword>
<dbReference type="GO" id="GO:0016020">
    <property type="term" value="C:membrane"/>
    <property type="evidence" value="ECO:0007669"/>
    <property type="project" value="UniProtKB-SubCell"/>
</dbReference>
<proteinExistence type="predicted"/>
<keyword evidence="4 7" id="KW-0472">Membrane</keyword>
<feature type="compositionally biased region" description="Polar residues" evidence="6">
    <location>
        <begin position="454"/>
        <end position="465"/>
    </location>
</feature>
<evidence type="ECO:0000313" key="9">
    <source>
        <dbReference type="EMBL" id="KAI5386206.1"/>
    </source>
</evidence>
<dbReference type="Proteomes" id="UP001058974">
    <property type="component" value="Chromosome 7"/>
</dbReference>
<evidence type="ECO:0000256" key="7">
    <source>
        <dbReference type="SAM" id="Phobius"/>
    </source>
</evidence>
<feature type="coiled-coil region" evidence="5">
    <location>
        <begin position="166"/>
        <end position="232"/>
    </location>
</feature>
<gene>
    <name evidence="9" type="ORF">KIW84_072669</name>
</gene>
<evidence type="ECO:0000256" key="6">
    <source>
        <dbReference type="SAM" id="MobiDB-lite"/>
    </source>
</evidence>
<feature type="compositionally biased region" description="Basic and acidic residues" evidence="6">
    <location>
        <begin position="279"/>
        <end position="291"/>
    </location>
</feature>
<dbReference type="AlphaFoldDB" id="A0A9D4VP30"/>
<evidence type="ECO:0000256" key="3">
    <source>
        <dbReference type="ARBA" id="ARBA00022989"/>
    </source>
</evidence>
<accession>A0A9D4VP30</accession>
<evidence type="ECO:0000259" key="8">
    <source>
        <dbReference type="PROSITE" id="PS51775"/>
    </source>
</evidence>
<dbReference type="OrthoDB" id="1100010at2759"/>
<feature type="compositionally biased region" description="Polar residues" evidence="6">
    <location>
        <begin position="85"/>
        <end position="99"/>
    </location>
</feature>
<dbReference type="PANTHER" id="PTHR31422">
    <property type="entry name" value="BNAANNG28530D PROTEIN"/>
    <property type="match status" value="1"/>
</dbReference>
<feature type="transmembrane region" description="Helical" evidence="7">
    <location>
        <begin position="6"/>
        <end position="24"/>
    </location>
</feature>
<comment type="caution">
    <text evidence="9">The sequence shown here is derived from an EMBL/GenBank/DDBJ whole genome shotgun (WGS) entry which is preliminary data.</text>
</comment>
<dbReference type="GO" id="GO:0080115">
    <property type="term" value="F:myosin XI tail binding"/>
    <property type="evidence" value="ECO:0007669"/>
    <property type="project" value="UniProtKB-ARBA"/>
</dbReference>
<feature type="domain" description="GTD-binding" evidence="8">
    <location>
        <begin position="125"/>
        <end position="223"/>
    </location>
</feature>
<dbReference type="Pfam" id="PF04576">
    <property type="entry name" value="Zein-binding"/>
    <property type="match status" value="1"/>
</dbReference>
<comment type="subcellular location">
    <subcellularLocation>
        <location evidence="1">Membrane</location>
    </subcellularLocation>
</comment>
<evidence type="ECO:0000256" key="1">
    <source>
        <dbReference type="ARBA" id="ARBA00004370"/>
    </source>
</evidence>
<dbReference type="PROSITE" id="PS51775">
    <property type="entry name" value="GTD_BINDING"/>
    <property type="match status" value="1"/>
</dbReference>
<keyword evidence="3 7" id="KW-1133">Transmembrane helix</keyword>
<dbReference type="EMBL" id="JAMSHJ010000007">
    <property type="protein sequence ID" value="KAI5386206.1"/>
    <property type="molecule type" value="Genomic_DNA"/>
</dbReference>
<evidence type="ECO:0000313" key="10">
    <source>
        <dbReference type="Proteomes" id="UP001058974"/>
    </source>
</evidence>
<feature type="compositionally biased region" description="Basic and acidic residues" evidence="6">
    <location>
        <begin position="467"/>
        <end position="479"/>
    </location>
</feature>
<dbReference type="PANTHER" id="PTHR31422:SF2">
    <property type="entry name" value="PROTEIN FLOURY 1-LIKE"/>
    <property type="match status" value="1"/>
</dbReference>
<name>A0A9D4VP30_PEA</name>
<evidence type="ECO:0000256" key="5">
    <source>
        <dbReference type="SAM" id="Coils"/>
    </source>
</evidence>
<organism evidence="9 10">
    <name type="scientific">Pisum sativum</name>
    <name type="common">Garden pea</name>
    <name type="synonym">Lathyrus oleraceus</name>
    <dbReference type="NCBI Taxonomy" id="3888"/>
    <lineage>
        <taxon>Eukaryota</taxon>
        <taxon>Viridiplantae</taxon>
        <taxon>Streptophyta</taxon>
        <taxon>Embryophyta</taxon>
        <taxon>Tracheophyta</taxon>
        <taxon>Spermatophyta</taxon>
        <taxon>Magnoliopsida</taxon>
        <taxon>eudicotyledons</taxon>
        <taxon>Gunneridae</taxon>
        <taxon>Pentapetalae</taxon>
        <taxon>rosids</taxon>
        <taxon>fabids</taxon>
        <taxon>Fabales</taxon>
        <taxon>Fabaceae</taxon>
        <taxon>Papilionoideae</taxon>
        <taxon>50 kb inversion clade</taxon>
        <taxon>NPAAA clade</taxon>
        <taxon>Hologalegina</taxon>
        <taxon>IRL clade</taxon>
        <taxon>Fabeae</taxon>
        <taxon>Lathyrus</taxon>
    </lineage>
</organism>
<sequence>MNLALPLNLFTELGCGFVLFTCLYRFLKFLGMVLMLGFFFKILHLGWRFKGALRFLCDFGGMPRIRLCLENIIWEVSKPEVPSFENGSDPNATKKSSNIAGEKVKDSSENGSDNEWEVRDMDEVFDVNTLRKLIKIQRNKANAAFTELDHERTAASSSAHEAMSMILRLQNEKSSAEIEANQFRRMAEQRLEYDDEVIDSLHWAITRHESHRSVLEEQLRVYKEELYQHIEEDEIEQLEASLSRGKIFENEAVDSRIEQHETNVSRGKSFENEAVDSGTEQRETNVSRGKSFENEAVDSGIEQHETNVTRGKRFENEAVDSGIEQHETNVTRGKSFENEAVDSGIEQLEAEVIRDKSFENEAVDSGIEQLEAEVIRGKSSENEAVDSGIEQLEAGVNRDKSFENEALDSGMVQLESQVSRAKSFENEAVDSGMEQLEANVSRGRSFENEAVDSVVSTSETGSQALKNDYKQPRQTETRP</sequence>
<dbReference type="Gramene" id="Psat07G0266900-T1">
    <property type="protein sequence ID" value="KAI5386206.1"/>
    <property type="gene ID" value="KIW84_072669"/>
</dbReference>
<keyword evidence="2 7" id="KW-0812">Transmembrane</keyword>
<feature type="region of interest" description="Disordered" evidence="6">
    <location>
        <begin position="82"/>
        <end position="114"/>
    </location>
</feature>
<protein>
    <recommendedName>
        <fullName evidence="8">GTD-binding domain-containing protein</fullName>
    </recommendedName>
</protein>